<sequence>MASFEKEEMEEKESGDGHVLARYLMVMLLLLPVVIGILFFTFKIAFAEKDQWNKVAESQKKPNRLVNPNRGNIYSADGKLLATSVPRYYLYMDFQASGFQKGTGKSKASIDTFMHSSRNGIDSLAYRLSRKLKNRSAAGYKVHLLRGLKSKSRQYPVYEGRVSYTDLKEIRQYPFFRLGRNVSGLYEKEMVQRQKLFGTLASRTIGDIYNEIETGGLSKGKNGLELEYDTLLHGQVGYNSVMRVGGRWTNVIAQEPVDGLDIQTTIDTHIQDLTEKALVNKLKELDAASGIAVVMEVQTGEIKAISNMERVRPGVYTETKNHAVADEIEPGSTFKVAAMMVAVEDEICTPGTPIDVGSGTYTINGRTIRDHNAHRGGYGTITAAQSIWYSSNVGIAKVVLKGYGSHPKKFTDGLKRTGIDADLRLEIPGAGRAKIRTPESPNWSKLTLPWMSFGYEVQIPPINTLTFFNAIANNGKMVRPMFVKSVTHNGKEVQSFSTEVIRPSICSPRTLKIIQEMLYNVVNYKDPDGRRDGTGKPAGSDVVTIAGKTGTAQIAASSTAHNVSFCGYFPYENPKYSCIVVVSRPRNGSPSGGLMAGTIFKEIAEKTYSYQITLNLRAMTKEASCVAVPAVKNGDARAAKYVIEELDIHASSKRIASEYAIYGCSAGKDTLRVRELTVRKGLVPYVVGMGARDAVYALEKSGLRVSLSGRGQVVSQSVAPGQRVVKGQTVEIVLKD</sequence>
<dbReference type="InterPro" id="IPR005543">
    <property type="entry name" value="PASTA_dom"/>
</dbReference>
<evidence type="ECO:0000259" key="5">
    <source>
        <dbReference type="PROSITE" id="PS51178"/>
    </source>
</evidence>
<keyword evidence="2" id="KW-0121">Carboxypeptidase</keyword>
<dbReference type="Gene3D" id="3.90.1310.10">
    <property type="entry name" value="Penicillin-binding protein 2a (Domain 2)"/>
    <property type="match status" value="1"/>
</dbReference>
<organism evidence="6 7">
    <name type="scientific">Tannerella forsythia</name>
    <name type="common">Bacteroides forsythus</name>
    <dbReference type="NCBI Taxonomy" id="28112"/>
    <lineage>
        <taxon>Bacteria</taxon>
        <taxon>Pseudomonadati</taxon>
        <taxon>Bacteroidota</taxon>
        <taxon>Bacteroidia</taxon>
        <taxon>Bacteroidales</taxon>
        <taxon>Tannerellaceae</taxon>
        <taxon>Tannerella</taxon>
    </lineage>
</organism>
<protein>
    <submittedName>
        <fullName evidence="6">Penicillin-binding protein PbpB</fullName>
        <ecNumber evidence="6">2.4.1.129</ecNumber>
    </submittedName>
</protein>
<keyword evidence="4" id="KW-0812">Transmembrane</keyword>
<dbReference type="InterPro" id="IPR005311">
    <property type="entry name" value="PBP_dimer"/>
</dbReference>
<evidence type="ECO:0000256" key="1">
    <source>
        <dbReference type="ARBA" id="ARBA00004370"/>
    </source>
</evidence>
<dbReference type="OrthoDB" id="9804124at2"/>
<dbReference type="SMART" id="SM00740">
    <property type="entry name" value="PASTA"/>
    <property type="match status" value="1"/>
</dbReference>
<dbReference type="AlphaFoldDB" id="A0A1D3UE35"/>
<feature type="transmembrane region" description="Helical" evidence="4">
    <location>
        <begin position="20"/>
        <end position="42"/>
    </location>
</feature>
<keyword evidence="6" id="KW-0808">Transferase</keyword>
<dbReference type="Pfam" id="PF03793">
    <property type="entry name" value="PASTA"/>
    <property type="match status" value="1"/>
</dbReference>
<dbReference type="InterPro" id="IPR001460">
    <property type="entry name" value="PCN-bd_Tpept"/>
</dbReference>
<dbReference type="Gene3D" id="3.30.10.20">
    <property type="match status" value="1"/>
</dbReference>
<dbReference type="PROSITE" id="PS51178">
    <property type="entry name" value="PASTA"/>
    <property type="match status" value="1"/>
</dbReference>
<keyword evidence="6" id="KW-0328">Glycosyltransferase</keyword>
<evidence type="ECO:0000313" key="6">
    <source>
        <dbReference type="EMBL" id="SCQ18424.1"/>
    </source>
</evidence>
<dbReference type="EC" id="2.4.1.129" evidence="6"/>
<dbReference type="RefSeq" id="WP_074449371.1">
    <property type="nucleotide sequence ID" value="NZ_FMMM01000016.1"/>
</dbReference>
<evidence type="ECO:0000313" key="7">
    <source>
        <dbReference type="Proteomes" id="UP000182057"/>
    </source>
</evidence>
<dbReference type="Gene3D" id="3.40.710.10">
    <property type="entry name" value="DD-peptidase/beta-lactamase superfamily"/>
    <property type="match status" value="1"/>
</dbReference>
<evidence type="ECO:0000256" key="4">
    <source>
        <dbReference type="SAM" id="Phobius"/>
    </source>
</evidence>
<dbReference type="Pfam" id="PF03717">
    <property type="entry name" value="PBP_dimer"/>
    <property type="match status" value="1"/>
</dbReference>
<evidence type="ECO:0000256" key="2">
    <source>
        <dbReference type="ARBA" id="ARBA00022645"/>
    </source>
</evidence>
<dbReference type="InterPro" id="IPR036138">
    <property type="entry name" value="PBP_dimer_sf"/>
</dbReference>
<dbReference type="InterPro" id="IPR012338">
    <property type="entry name" value="Beta-lactam/transpept-like"/>
</dbReference>
<proteinExistence type="predicted"/>
<dbReference type="InterPro" id="IPR050515">
    <property type="entry name" value="Beta-lactam/transpept"/>
</dbReference>
<dbReference type="GO" id="GO:0005886">
    <property type="term" value="C:plasma membrane"/>
    <property type="evidence" value="ECO:0007669"/>
    <property type="project" value="TreeGrafter"/>
</dbReference>
<dbReference type="Gene3D" id="3.30.450.330">
    <property type="match status" value="1"/>
</dbReference>
<keyword evidence="2" id="KW-0378">Hydrolase</keyword>
<dbReference type="CDD" id="cd06575">
    <property type="entry name" value="PASTA_Pbp2x-like_2"/>
    <property type="match status" value="1"/>
</dbReference>
<dbReference type="Proteomes" id="UP000182057">
    <property type="component" value="Unassembled WGS sequence"/>
</dbReference>
<dbReference type="GO" id="GO:0004180">
    <property type="term" value="F:carboxypeptidase activity"/>
    <property type="evidence" value="ECO:0007669"/>
    <property type="project" value="UniProtKB-KW"/>
</dbReference>
<evidence type="ECO:0000256" key="3">
    <source>
        <dbReference type="ARBA" id="ARBA00023136"/>
    </source>
</evidence>
<accession>A0A1D3UE35</accession>
<dbReference type="PANTHER" id="PTHR30627">
    <property type="entry name" value="PEPTIDOGLYCAN D,D-TRANSPEPTIDASE"/>
    <property type="match status" value="1"/>
</dbReference>
<dbReference type="GO" id="GO:0071555">
    <property type="term" value="P:cell wall organization"/>
    <property type="evidence" value="ECO:0007669"/>
    <property type="project" value="TreeGrafter"/>
</dbReference>
<keyword evidence="2" id="KW-0645">Protease</keyword>
<dbReference type="GO" id="GO:0008658">
    <property type="term" value="F:penicillin binding"/>
    <property type="evidence" value="ECO:0007669"/>
    <property type="project" value="InterPro"/>
</dbReference>
<gene>
    <name evidence="6" type="primary">pbpB</name>
    <name evidence="6" type="ORF">TFUB20_00355</name>
</gene>
<dbReference type="GO" id="GO:0016757">
    <property type="term" value="F:glycosyltransferase activity"/>
    <property type="evidence" value="ECO:0007669"/>
    <property type="project" value="UniProtKB-KW"/>
</dbReference>
<dbReference type="Pfam" id="PF00905">
    <property type="entry name" value="Transpeptidase"/>
    <property type="match status" value="1"/>
</dbReference>
<keyword evidence="3 4" id="KW-0472">Membrane</keyword>
<feature type="domain" description="PASTA" evidence="5">
    <location>
        <begin position="677"/>
        <end position="736"/>
    </location>
</feature>
<comment type="subcellular location">
    <subcellularLocation>
        <location evidence="1">Membrane</location>
    </subcellularLocation>
</comment>
<keyword evidence="4" id="KW-1133">Transmembrane helix</keyword>
<name>A0A1D3UE35_TANFO</name>
<dbReference type="SUPFAM" id="SSF54184">
    <property type="entry name" value="Penicillin-binding protein 2x (pbp-2x), c-terminal domain"/>
    <property type="match status" value="1"/>
</dbReference>
<dbReference type="PANTHER" id="PTHR30627:SF1">
    <property type="entry name" value="PEPTIDOGLYCAN D,D-TRANSPEPTIDASE FTSI"/>
    <property type="match status" value="1"/>
</dbReference>
<dbReference type="EMBL" id="FMMM01000016">
    <property type="protein sequence ID" value="SCQ18424.1"/>
    <property type="molecule type" value="Genomic_DNA"/>
</dbReference>
<dbReference type="SUPFAM" id="SSF56519">
    <property type="entry name" value="Penicillin binding protein dimerisation domain"/>
    <property type="match status" value="1"/>
</dbReference>
<reference evidence="6 7" key="1">
    <citation type="submission" date="2016-09" db="EMBL/GenBank/DDBJ databases">
        <authorList>
            <person name="Capua I."/>
            <person name="De Benedictis P."/>
            <person name="Joannis T."/>
            <person name="Lombin L.H."/>
            <person name="Cattoli G."/>
        </authorList>
    </citation>
    <scope>NUCLEOTIDE SEQUENCE [LARGE SCALE GENOMIC DNA]</scope>
    <source>
        <strain evidence="6 7">UB20</strain>
    </source>
</reference>
<dbReference type="SUPFAM" id="SSF56601">
    <property type="entry name" value="beta-lactamase/transpeptidase-like"/>
    <property type="match status" value="1"/>
</dbReference>